<evidence type="ECO:0000313" key="2">
    <source>
        <dbReference type="Proteomes" id="UP000235388"/>
    </source>
</evidence>
<evidence type="ECO:0000313" key="1">
    <source>
        <dbReference type="EMBL" id="PLW04843.1"/>
    </source>
</evidence>
<protein>
    <submittedName>
        <fullName evidence="1">Uncharacterized protein</fullName>
    </submittedName>
</protein>
<comment type="caution">
    <text evidence="1">The sequence shown here is derived from an EMBL/GenBank/DDBJ whole genome shotgun (WGS) entry which is preliminary data.</text>
</comment>
<reference evidence="1 2" key="1">
    <citation type="submission" date="2017-11" db="EMBL/GenBank/DDBJ databases">
        <title>De novo assembly and phasing of dikaryotic genomes from two isolates of Puccinia coronata f. sp. avenae, the causal agent of oat crown rust.</title>
        <authorList>
            <person name="Miller M.E."/>
            <person name="Zhang Y."/>
            <person name="Omidvar V."/>
            <person name="Sperschneider J."/>
            <person name="Schwessinger B."/>
            <person name="Raley C."/>
            <person name="Palmer J.M."/>
            <person name="Garnica D."/>
            <person name="Upadhyaya N."/>
            <person name="Rathjen J."/>
            <person name="Taylor J.M."/>
            <person name="Park R.F."/>
            <person name="Dodds P.N."/>
            <person name="Hirsch C.D."/>
            <person name="Kianian S.F."/>
            <person name="Figueroa M."/>
        </authorList>
    </citation>
    <scope>NUCLEOTIDE SEQUENCE [LARGE SCALE GENOMIC DNA]</scope>
    <source>
        <strain evidence="1">12NC29</strain>
    </source>
</reference>
<dbReference type="AlphaFoldDB" id="A0A2N5RV17"/>
<organism evidence="1 2">
    <name type="scientific">Puccinia coronata f. sp. avenae</name>
    <dbReference type="NCBI Taxonomy" id="200324"/>
    <lineage>
        <taxon>Eukaryota</taxon>
        <taxon>Fungi</taxon>
        <taxon>Dikarya</taxon>
        <taxon>Basidiomycota</taxon>
        <taxon>Pucciniomycotina</taxon>
        <taxon>Pucciniomycetes</taxon>
        <taxon>Pucciniales</taxon>
        <taxon>Pucciniaceae</taxon>
        <taxon>Puccinia</taxon>
    </lineage>
</organism>
<proteinExistence type="predicted"/>
<dbReference type="EMBL" id="PGCJ01001547">
    <property type="protein sequence ID" value="PLW04843.1"/>
    <property type="molecule type" value="Genomic_DNA"/>
</dbReference>
<keyword evidence="2" id="KW-1185">Reference proteome</keyword>
<dbReference type="Proteomes" id="UP000235388">
    <property type="component" value="Unassembled WGS sequence"/>
</dbReference>
<accession>A0A2N5RV17</accession>
<sequence>MSENNNKINQQNIPLQGDEPIEVKAKFLEANNKAISYIVSRMNDCCYNEVVNNTTIDSAFSFWAKIAKKYASQSIGTTWYPYKGTTWYPYKGTT</sequence>
<dbReference type="OrthoDB" id="2505017at2759"/>
<name>A0A2N5RV17_9BASI</name>
<gene>
    <name evidence="1" type="ORF">PCANC_28914</name>
</gene>